<dbReference type="FunFam" id="1.10.10.200:FF:000002">
    <property type="entry name" value="Probable transcriptional regulatory protein CLM62_37755"/>
    <property type="match status" value="1"/>
</dbReference>
<reference evidence="9 10" key="1">
    <citation type="submission" date="2013-10" db="EMBL/GenBank/DDBJ databases">
        <authorList>
            <person name="Wang G."/>
            <person name="Zhuang W."/>
        </authorList>
    </citation>
    <scope>NUCLEOTIDE SEQUENCE [LARGE SCALE GENOMIC DNA]</scope>
    <source>
        <strain evidence="9 10">DSM 20118</strain>
    </source>
</reference>
<dbReference type="InterPro" id="IPR026564">
    <property type="entry name" value="Transcrip_reg_TACO1-like_dom3"/>
</dbReference>
<comment type="caution">
    <text evidence="9">The sequence shown here is derived from an EMBL/GenBank/DDBJ whole genome shotgun (WGS) entry which is preliminary data.</text>
</comment>
<evidence type="ECO:0000313" key="10">
    <source>
        <dbReference type="Proteomes" id="UP000029833"/>
    </source>
</evidence>
<evidence type="ECO:0000259" key="8">
    <source>
        <dbReference type="Pfam" id="PF20772"/>
    </source>
</evidence>
<dbReference type="NCBIfam" id="TIGR01033">
    <property type="entry name" value="YebC/PmpR family DNA-binding transcriptional regulator"/>
    <property type="match status" value="1"/>
</dbReference>
<dbReference type="InterPro" id="IPR002876">
    <property type="entry name" value="Transcrip_reg_TACO1-like"/>
</dbReference>
<dbReference type="GO" id="GO:0005829">
    <property type="term" value="C:cytosol"/>
    <property type="evidence" value="ECO:0007669"/>
    <property type="project" value="TreeGrafter"/>
</dbReference>
<dbReference type="Pfam" id="PF20772">
    <property type="entry name" value="TACO1_YebC_N"/>
    <property type="match status" value="1"/>
</dbReference>
<dbReference type="InterPro" id="IPR049083">
    <property type="entry name" value="TACO1_YebC_N"/>
</dbReference>
<dbReference type="EMBL" id="AXNT01000023">
    <property type="protein sequence ID" value="KGM03129.1"/>
    <property type="molecule type" value="Genomic_DNA"/>
</dbReference>
<evidence type="ECO:0000256" key="3">
    <source>
        <dbReference type="ARBA" id="ARBA00023015"/>
    </source>
</evidence>
<sequence length="253" mass="26966">MSGHSKWATTKHKKAVVDAKRSKLFAKLIKNIEVAARTGGGDLAGNPTLFDAVQKAKKNSVPIDNINRAVKRGSGQEAGGADYQGIMYEGYGPGGIAVLVECLTDNRNRAASDVRVAFTRNGGQMADPGSVSYLFSRKGVVMVPKNDGVDEDGVMEAVLDAGALEVNDFGDAFEVLSEATDLVPVRTALQEAGLEYDSADVVFYPATQVEVDAEGARKILRLIDALEDSDDVQNVYANFDASDEVMAELDADD</sequence>
<dbReference type="Gene3D" id="3.30.70.980">
    <property type="match status" value="2"/>
</dbReference>
<dbReference type="Proteomes" id="UP000029833">
    <property type="component" value="Unassembled WGS sequence"/>
</dbReference>
<evidence type="ECO:0000256" key="2">
    <source>
        <dbReference type="ARBA" id="ARBA00022490"/>
    </source>
</evidence>
<dbReference type="PANTHER" id="PTHR12532">
    <property type="entry name" value="TRANSLATIONAL ACTIVATOR OF CYTOCHROME C OXIDASE 1"/>
    <property type="match status" value="1"/>
</dbReference>
<dbReference type="GO" id="GO:0006355">
    <property type="term" value="P:regulation of DNA-templated transcription"/>
    <property type="evidence" value="ECO:0007669"/>
    <property type="project" value="UniProtKB-UniRule"/>
</dbReference>
<evidence type="ECO:0000256" key="1">
    <source>
        <dbReference type="ARBA" id="ARBA00008724"/>
    </source>
</evidence>
<gene>
    <name evidence="9" type="ORF">Q760_09185</name>
</gene>
<evidence type="ECO:0000256" key="4">
    <source>
        <dbReference type="ARBA" id="ARBA00023125"/>
    </source>
</evidence>
<comment type="subcellular location">
    <subcellularLocation>
        <location evidence="6">Cytoplasm</location>
    </subcellularLocation>
</comment>
<keyword evidence="4 6" id="KW-0238">DNA-binding</keyword>
<keyword evidence="2 6" id="KW-0963">Cytoplasm</keyword>
<dbReference type="STRING" id="1408250.Q760_09185"/>
<dbReference type="OrthoDB" id="9781053at2"/>
<accession>A0A0A0BB62</accession>
<dbReference type="InterPro" id="IPR048300">
    <property type="entry name" value="TACO1_YebC-like_2nd/3rd_dom"/>
</dbReference>
<proteinExistence type="inferred from homology"/>
<keyword evidence="5 6" id="KW-0804">Transcription</keyword>
<dbReference type="Pfam" id="PF01709">
    <property type="entry name" value="Transcrip_reg"/>
    <property type="match status" value="1"/>
</dbReference>
<dbReference type="RefSeq" id="WP_034626553.1">
    <property type="nucleotide sequence ID" value="NZ_AXNT01000023.1"/>
</dbReference>
<dbReference type="SUPFAM" id="SSF75625">
    <property type="entry name" value="YebC-like"/>
    <property type="match status" value="1"/>
</dbReference>
<keyword evidence="10" id="KW-1185">Reference proteome</keyword>
<comment type="similarity">
    <text evidence="1 6">Belongs to the TACO1 family.</text>
</comment>
<dbReference type="Gene3D" id="1.10.10.200">
    <property type="match status" value="1"/>
</dbReference>
<feature type="domain" description="TACO1/YebC-like N-terminal" evidence="8">
    <location>
        <begin position="5"/>
        <end position="76"/>
    </location>
</feature>
<evidence type="ECO:0000256" key="5">
    <source>
        <dbReference type="ARBA" id="ARBA00023163"/>
    </source>
</evidence>
<name>A0A0A0BB62_9CELL</name>
<dbReference type="InterPro" id="IPR017856">
    <property type="entry name" value="Integrase-like_N"/>
</dbReference>
<dbReference type="AlphaFoldDB" id="A0A0A0BB62"/>
<organism evidence="9 10">
    <name type="scientific">Cellulomonas cellasea DSM 20118</name>
    <dbReference type="NCBI Taxonomy" id="1408250"/>
    <lineage>
        <taxon>Bacteria</taxon>
        <taxon>Bacillati</taxon>
        <taxon>Actinomycetota</taxon>
        <taxon>Actinomycetes</taxon>
        <taxon>Micrococcales</taxon>
        <taxon>Cellulomonadaceae</taxon>
        <taxon>Cellulomonas</taxon>
    </lineage>
</organism>
<keyword evidence="3 6" id="KW-0805">Transcription regulation</keyword>
<protein>
    <recommendedName>
        <fullName evidence="6">Probable transcriptional regulatory protein Q760_09185</fullName>
    </recommendedName>
</protein>
<evidence type="ECO:0000256" key="6">
    <source>
        <dbReference type="HAMAP-Rule" id="MF_00693"/>
    </source>
</evidence>
<dbReference type="NCBIfam" id="NF009044">
    <property type="entry name" value="PRK12378.1"/>
    <property type="match status" value="1"/>
</dbReference>
<feature type="domain" description="TACO1/YebC-like second and third" evidence="7">
    <location>
        <begin position="83"/>
        <end position="239"/>
    </location>
</feature>
<dbReference type="HAMAP" id="MF_00693">
    <property type="entry name" value="Transcrip_reg_TACO1"/>
    <property type="match status" value="1"/>
</dbReference>
<dbReference type="PANTHER" id="PTHR12532:SF6">
    <property type="entry name" value="TRANSCRIPTIONAL REGULATORY PROTEIN YEBC-RELATED"/>
    <property type="match status" value="1"/>
</dbReference>
<dbReference type="GO" id="GO:0003677">
    <property type="term" value="F:DNA binding"/>
    <property type="evidence" value="ECO:0007669"/>
    <property type="project" value="UniProtKB-UniRule"/>
</dbReference>
<dbReference type="NCBIfam" id="NF001030">
    <property type="entry name" value="PRK00110.1"/>
    <property type="match status" value="1"/>
</dbReference>
<evidence type="ECO:0000259" key="7">
    <source>
        <dbReference type="Pfam" id="PF01709"/>
    </source>
</evidence>
<dbReference type="InterPro" id="IPR029072">
    <property type="entry name" value="YebC-like"/>
</dbReference>
<evidence type="ECO:0000313" key="9">
    <source>
        <dbReference type="EMBL" id="KGM03129.1"/>
    </source>
</evidence>